<dbReference type="Gene3D" id="3.90.550.10">
    <property type="entry name" value="Spore Coat Polysaccharide Biosynthesis Protein SpsA, Chain A"/>
    <property type="match status" value="1"/>
</dbReference>
<protein>
    <submittedName>
        <fullName evidence="1">Glycosyltransferase family 2 protein</fullName>
    </submittedName>
</protein>
<organism evidence="1">
    <name type="scientific">Planktothricoides sp. SpSt-374</name>
    <dbReference type="NCBI Taxonomy" id="2282167"/>
    <lineage>
        <taxon>Bacteria</taxon>
        <taxon>Bacillati</taxon>
        <taxon>Cyanobacteriota</taxon>
        <taxon>Cyanophyceae</taxon>
        <taxon>Oscillatoriophycideae</taxon>
        <taxon>Oscillatoriales</taxon>
        <taxon>Oscillatoriaceae</taxon>
        <taxon>Planktothricoides</taxon>
    </lineage>
</organism>
<dbReference type="SUPFAM" id="SSF53448">
    <property type="entry name" value="Nucleotide-diphospho-sugar transferases"/>
    <property type="match status" value="1"/>
</dbReference>
<accession>A0A7C3VRA3</accession>
<sequence>MLKISLLCPTRDRPQKALRLALSILETATHPQRVEILFYLDADDPTTDQYLNQFRAHQHQLSRFLRCPFIIGDPISISKSWNELASRSQGDILIMAADDQTYDTPGWDMRLDAEIQKFPDHIFCMWFNDGHWGEKLCTFPIVSRQWYTTLGYFTTGMFECLYDDLWIMDIGRIIGRLHYIPDILTEHYHWSYGKSEIDPTYERHQVNAEGQLKPAVQRDLDLFKRTAHYRELDARRLTAIMKR</sequence>
<keyword evidence="1" id="KW-0808">Transferase</keyword>
<dbReference type="GO" id="GO:0016740">
    <property type="term" value="F:transferase activity"/>
    <property type="evidence" value="ECO:0007669"/>
    <property type="project" value="UniProtKB-KW"/>
</dbReference>
<proteinExistence type="predicted"/>
<name>A0A7C3VRA3_9CYAN</name>
<dbReference type="AlphaFoldDB" id="A0A7C3VRA3"/>
<dbReference type="EMBL" id="DSPX01000145">
    <property type="protein sequence ID" value="HGG01811.1"/>
    <property type="molecule type" value="Genomic_DNA"/>
</dbReference>
<evidence type="ECO:0000313" key="1">
    <source>
        <dbReference type="EMBL" id="HGG01811.1"/>
    </source>
</evidence>
<reference evidence="1" key="1">
    <citation type="journal article" date="2020" name="mSystems">
        <title>Genome- and Community-Level Interaction Insights into Carbon Utilization and Element Cycling Functions of Hydrothermarchaeota in Hydrothermal Sediment.</title>
        <authorList>
            <person name="Zhou Z."/>
            <person name="Liu Y."/>
            <person name="Xu W."/>
            <person name="Pan J."/>
            <person name="Luo Z.H."/>
            <person name="Li M."/>
        </authorList>
    </citation>
    <scope>NUCLEOTIDE SEQUENCE [LARGE SCALE GENOMIC DNA]</scope>
    <source>
        <strain evidence="1">SpSt-374</strain>
    </source>
</reference>
<gene>
    <name evidence="1" type="ORF">ENR15_14480</name>
</gene>
<comment type="caution">
    <text evidence="1">The sequence shown here is derived from an EMBL/GenBank/DDBJ whole genome shotgun (WGS) entry which is preliminary data.</text>
</comment>
<dbReference type="InterPro" id="IPR029044">
    <property type="entry name" value="Nucleotide-diphossugar_trans"/>
</dbReference>